<evidence type="ECO:0000313" key="1">
    <source>
        <dbReference type="EMBL" id="MFC4425444.1"/>
    </source>
</evidence>
<dbReference type="EMBL" id="JBHSEH010000005">
    <property type="protein sequence ID" value="MFC4425444.1"/>
    <property type="molecule type" value="Genomic_DNA"/>
</dbReference>
<name>A0ABV8XKI9_9DEIO</name>
<proteinExistence type="predicted"/>
<reference evidence="2" key="1">
    <citation type="journal article" date="2019" name="Int. J. Syst. Evol. Microbiol.">
        <title>The Global Catalogue of Microorganisms (GCM) 10K type strain sequencing project: providing services to taxonomists for standard genome sequencing and annotation.</title>
        <authorList>
            <consortium name="The Broad Institute Genomics Platform"/>
            <consortium name="The Broad Institute Genome Sequencing Center for Infectious Disease"/>
            <person name="Wu L."/>
            <person name="Ma J."/>
        </authorList>
    </citation>
    <scope>NUCLEOTIDE SEQUENCE [LARGE SCALE GENOMIC DNA]</scope>
    <source>
        <strain evidence="2">CCUG 56029</strain>
    </source>
</reference>
<dbReference type="Proteomes" id="UP001595998">
    <property type="component" value="Unassembled WGS sequence"/>
</dbReference>
<sequence>MLLTDLHQMHARHLAALRRSPATIAFYFFALDPLLDVLEEQGVAPDADLITLPLLHEFQLWLRGSGGPAAVRARLPFQAGHEARESALRKWRPRGQPRVRQ</sequence>
<accession>A0ABV8XKI9</accession>
<protein>
    <submittedName>
        <fullName evidence="1">Uncharacterized protein</fullName>
    </submittedName>
</protein>
<evidence type="ECO:0000313" key="2">
    <source>
        <dbReference type="Proteomes" id="UP001595998"/>
    </source>
</evidence>
<organism evidence="1 2">
    <name type="scientific">Deinococcus navajonensis</name>
    <dbReference type="NCBI Taxonomy" id="309884"/>
    <lineage>
        <taxon>Bacteria</taxon>
        <taxon>Thermotogati</taxon>
        <taxon>Deinococcota</taxon>
        <taxon>Deinococci</taxon>
        <taxon>Deinococcales</taxon>
        <taxon>Deinococcaceae</taxon>
        <taxon>Deinococcus</taxon>
    </lineage>
</organism>
<keyword evidence="2" id="KW-1185">Reference proteome</keyword>
<gene>
    <name evidence="1" type="ORF">ACFOZ9_04405</name>
</gene>
<dbReference type="RefSeq" id="WP_380036844.1">
    <property type="nucleotide sequence ID" value="NZ_JBHSEH010000005.1"/>
</dbReference>
<comment type="caution">
    <text evidence="1">The sequence shown here is derived from an EMBL/GenBank/DDBJ whole genome shotgun (WGS) entry which is preliminary data.</text>
</comment>